<proteinExistence type="predicted"/>
<organism evidence="1 2">
    <name type="scientific">Dallia pectoralis</name>
    <name type="common">Alaska blackfish</name>
    <dbReference type="NCBI Taxonomy" id="75939"/>
    <lineage>
        <taxon>Eukaryota</taxon>
        <taxon>Metazoa</taxon>
        <taxon>Chordata</taxon>
        <taxon>Craniata</taxon>
        <taxon>Vertebrata</taxon>
        <taxon>Euteleostomi</taxon>
        <taxon>Actinopterygii</taxon>
        <taxon>Neopterygii</taxon>
        <taxon>Teleostei</taxon>
        <taxon>Protacanthopterygii</taxon>
        <taxon>Esociformes</taxon>
        <taxon>Umbridae</taxon>
        <taxon>Dallia</taxon>
    </lineage>
</organism>
<reference evidence="1" key="1">
    <citation type="submission" date="2021-05" db="EMBL/GenBank/DDBJ databases">
        <authorList>
            <person name="Pan Q."/>
            <person name="Jouanno E."/>
            <person name="Zahm M."/>
            <person name="Klopp C."/>
            <person name="Cabau C."/>
            <person name="Louis A."/>
            <person name="Berthelot C."/>
            <person name="Parey E."/>
            <person name="Roest Crollius H."/>
            <person name="Montfort J."/>
            <person name="Robinson-Rechavi M."/>
            <person name="Bouchez O."/>
            <person name="Lampietro C."/>
            <person name="Lopez Roques C."/>
            <person name="Donnadieu C."/>
            <person name="Postlethwait J."/>
            <person name="Bobe J."/>
            <person name="Dillon D."/>
            <person name="Chandos A."/>
            <person name="von Hippel F."/>
            <person name="Guiguen Y."/>
        </authorList>
    </citation>
    <scope>NUCLEOTIDE SEQUENCE</scope>
    <source>
        <strain evidence="1">YG-Jan2019</strain>
    </source>
</reference>
<gene>
    <name evidence="1" type="ORF">DPEC_G00099860</name>
</gene>
<dbReference type="Proteomes" id="UP001157502">
    <property type="component" value="Chromosome 8"/>
</dbReference>
<accession>A0ACC2GW65</accession>
<sequence length="130" mass="14435">MHLLRSESVATHVVDDVSGRSRVVGSWVGENSRRIEKQPDRTLPNPSIIRFQPPPPLERMHTQPHLSAGPTPLSGAARRSNGGLFRQLYYCHHHSATRSRAATDGVTPVAPRRRWSRARAAAPGVGPRRR</sequence>
<dbReference type="EMBL" id="CM055735">
    <property type="protein sequence ID" value="KAJ8007969.1"/>
    <property type="molecule type" value="Genomic_DNA"/>
</dbReference>
<comment type="caution">
    <text evidence="1">The sequence shown here is derived from an EMBL/GenBank/DDBJ whole genome shotgun (WGS) entry which is preliminary data.</text>
</comment>
<evidence type="ECO:0000313" key="2">
    <source>
        <dbReference type="Proteomes" id="UP001157502"/>
    </source>
</evidence>
<keyword evidence="2" id="KW-1185">Reference proteome</keyword>
<name>A0ACC2GW65_DALPE</name>
<evidence type="ECO:0000313" key="1">
    <source>
        <dbReference type="EMBL" id="KAJ8007969.1"/>
    </source>
</evidence>
<protein>
    <submittedName>
        <fullName evidence="1">Uncharacterized protein</fullName>
    </submittedName>
</protein>